<comment type="caution">
    <text evidence="7">Lacks conserved residue(s) required for the propagation of feature annotation.</text>
</comment>
<dbReference type="FunFam" id="2.60.60.20:FF:000012">
    <property type="entry name" value="polycystin-1 isoform X2"/>
    <property type="match status" value="1"/>
</dbReference>
<dbReference type="Gene3D" id="2.60.60.20">
    <property type="entry name" value="PLAT/LH2 domain"/>
    <property type="match status" value="1"/>
</dbReference>
<dbReference type="SUPFAM" id="SSF49723">
    <property type="entry name" value="Lipase/lipooxygenase domain (PLAT/LH2 domain)"/>
    <property type="match status" value="1"/>
</dbReference>
<keyword evidence="4" id="KW-0677">Repeat</keyword>
<feature type="transmembrane region" description="Helical" evidence="9">
    <location>
        <begin position="600"/>
        <end position="619"/>
    </location>
</feature>
<evidence type="ECO:0000256" key="1">
    <source>
        <dbReference type="ARBA" id="ARBA00004370"/>
    </source>
</evidence>
<dbReference type="Pfam" id="PF01477">
    <property type="entry name" value="PLAT"/>
    <property type="match status" value="1"/>
</dbReference>
<dbReference type="AlphaFoldDB" id="A0AA97J7D0"/>
<dbReference type="CDD" id="cd01752">
    <property type="entry name" value="PLAT_polycystin"/>
    <property type="match status" value="1"/>
</dbReference>
<dbReference type="InterPro" id="IPR036392">
    <property type="entry name" value="PLAT/LH2_dom_sf"/>
</dbReference>
<keyword evidence="3 9" id="KW-0812">Transmembrane</keyword>
<dbReference type="GO" id="GO:0006816">
    <property type="term" value="P:calcium ion transport"/>
    <property type="evidence" value="ECO:0007669"/>
    <property type="project" value="TreeGrafter"/>
</dbReference>
<feature type="region of interest" description="Disordered" evidence="8">
    <location>
        <begin position="446"/>
        <end position="473"/>
    </location>
</feature>
<accession>A0AA97J7D0</accession>
<evidence type="ECO:0000256" key="7">
    <source>
        <dbReference type="PROSITE-ProRule" id="PRU00152"/>
    </source>
</evidence>
<dbReference type="PANTHER" id="PTHR46730">
    <property type="entry name" value="POLYCYSTIN-1"/>
    <property type="match status" value="1"/>
</dbReference>
<organism evidence="11 12">
    <name type="scientific">Eublepharis macularius</name>
    <name type="common">Leopard gecko</name>
    <name type="synonym">Cyrtodactylus macularius</name>
    <dbReference type="NCBI Taxonomy" id="481883"/>
    <lineage>
        <taxon>Eukaryota</taxon>
        <taxon>Metazoa</taxon>
        <taxon>Chordata</taxon>
        <taxon>Craniata</taxon>
        <taxon>Vertebrata</taxon>
        <taxon>Euteleostomi</taxon>
        <taxon>Lepidosauria</taxon>
        <taxon>Squamata</taxon>
        <taxon>Bifurcata</taxon>
        <taxon>Gekkota</taxon>
        <taxon>Eublepharidae</taxon>
        <taxon>Eublepharinae</taxon>
        <taxon>Eublepharis</taxon>
    </lineage>
</organism>
<dbReference type="KEGG" id="emc:129327554"/>
<dbReference type="PROSITE" id="PS50095">
    <property type="entry name" value="PLAT"/>
    <property type="match status" value="1"/>
</dbReference>
<evidence type="ECO:0000256" key="6">
    <source>
        <dbReference type="ARBA" id="ARBA00023136"/>
    </source>
</evidence>
<evidence type="ECO:0000256" key="8">
    <source>
        <dbReference type="SAM" id="MobiDB-lite"/>
    </source>
</evidence>
<dbReference type="InterPro" id="IPR042060">
    <property type="entry name" value="PLAT_polycystin1"/>
</dbReference>
<keyword evidence="6 9" id="KW-0472">Membrane</keyword>
<sequence length="654" mass="73646">MQWSIEGVTPTAASSPKEIVCQTEHLTVFGASLFVPPHKVIFLPPKMHFQQSPLAVITCCIVFAIYLGLALITHKLDDIDVARVGVIPRCGQPGRYKYWVIVKTGWKRGSGTTAHIGISLYGLNKSGSRHLDKGWAFQRNSQDIFQVETDANLGEIWKIRIWHDNTGLDPSWYLQHVIIWDKQTNNMYFFLVEDWLSVENEKNEGMVEKEVLAACPQELKCFSRIFPAQMRLGFSDWHVWLSVWSRPPSSHFTRVQRLTCCTLMVNLFLAVCTTWYGTIGIEGHSNPLGRQTSMTAESIAVGVVVAVVVYPIQLLVTFFFRKTYSKVIIEDPDPPAQDTQTVEMEVSLKCSNLGSSSFLSIPGRLESIVDMGSISSESRMSESPASKQENFAGARKDRVVEQWPSCNSIFDIPDFWNSDSLTNRRRILKRKKALVKLGINESLSSADDDPLSFSLEGSENSRRSSSGHHSGLPRRPQEWLFPAGMLPAIYMFIFLLVAGCFSINIIYGSFFLDHTTLMWLISSSFAFITTVIFLEPLKVVVGALHAALVSKPVESEGEVLVEEPLVKQMPERVGKVRVPCGYGLLQAKEEAKKVRLLRGLMWNCITHMLFLLVVLTINYRSCFHDNNIHLLHAAVKQAITVTNDKELNFTSVHR</sequence>
<gene>
    <name evidence="12" type="primary">LOC129327554</name>
</gene>
<dbReference type="SMART" id="SM00308">
    <property type="entry name" value="LH2"/>
    <property type="match status" value="1"/>
</dbReference>
<keyword evidence="5 9" id="KW-1133">Transmembrane helix</keyword>
<dbReference type="GO" id="GO:0005886">
    <property type="term" value="C:plasma membrane"/>
    <property type="evidence" value="ECO:0007669"/>
    <property type="project" value="TreeGrafter"/>
</dbReference>
<evidence type="ECO:0000256" key="3">
    <source>
        <dbReference type="ARBA" id="ARBA00022692"/>
    </source>
</evidence>
<evidence type="ECO:0000259" key="10">
    <source>
        <dbReference type="PROSITE" id="PS50095"/>
    </source>
</evidence>
<evidence type="ECO:0000313" key="11">
    <source>
        <dbReference type="Proteomes" id="UP001190640"/>
    </source>
</evidence>
<feature type="compositionally biased region" description="Low complexity" evidence="8">
    <location>
        <begin position="454"/>
        <end position="470"/>
    </location>
</feature>
<feature type="transmembrane region" description="Helical" evidence="9">
    <location>
        <begin position="258"/>
        <end position="279"/>
    </location>
</feature>
<comment type="similarity">
    <text evidence="2">Belongs to the polycystin family.</text>
</comment>
<dbReference type="GO" id="GO:0005261">
    <property type="term" value="F:monoatomic cation channel activity"/>
    <property type="evidence" value="ECO:0007669"/>
    <property type="project" value="TreeGrafter"/>
</dbReference>
<feature type="transmembrane region" description="Helical" evidence="9">
    <location>
        <begin position="54"/>
        <end position="73"/>
    </location>
</feature>
<keyword evidence="11" id="KW-1185">Reference proteome</keyword>
<evidence type="ECO:0000256" key="9">
    <source>
        <dbReference type="SAM" id="Phobius"/>
    </source>
</evidence>
<evidence type="ECO:0000313" key="12">
    <source>
        <dbReference type="RefSeq" id="XP_054832281.1"/>
    </source>
</evidence>
<feature type="transmembrane region" description="Helical" evidence="9">
    <location>
        <begin position="516"/>
        <end position="534"/>
    </location>
</feature>
<comment type="subcellular location">
    <subcellularLocation>
        <location evidence="1">Membrane</location>
    </subcellularLocation>
</comment>
<dbReference type="GeneID" id="129327554"/>
<evidence type="ECO:0000256" key="5">
    <source>
        <dbReference type="ARBA" id="ARBA00022989"/>
    </source>
</evidence>
<evidence type="ECO:0000256" key="4">
    <source>
        <dbReference type="ARBA" id="ARBA00022737"/>
    </source>
</evidence>
<name>A0AA97J7D0_EUBMA</name>
<protein>
    <submittedName>
        <fullName evidence="12">Polycystin-1-like</fullName>
    </submittedName>
</protein>
<feature type="domain" description="PLAT" evidence="10">
    <location>
        <begin position="96"/>
        <end position="210"/>
    </location>
</feature>
<dbReference type="InterPro" id="IPR001024">
    <property type="entry name" value="PLAT/LH2_dom"/>
</dbReference>
<proteinExistence type="inferred from homology"/>
<dbReference type="Proteomes" id="UP001190640">
    <property type="component" value="Chromosome 4"/>
</dbReference>
<dbReference type="InterPro" id="IPR000434">
    <property type="entry name" value="PC1"/>
</dbReference>
<dbReference type="RefSeq" id="XP_054832281.1">
    <property type="nucleotide sequence ID" value="XM_054976306.1"/>
</dbReference>
<dbReference type="PRINTS" id="PR00500">
    <property type="entry name" value="POLYCYSTIN1"/>
</dbReference>
<reference evidence="12" key="1">
    <citation type="submission" date="2025-08" db="UniProtKB">
        <authorList>
            <consortium name="RefSeq"/>
        </authorList>
    </citation>
    <scope>IDENTIFICATION</scope>
    <source>
        <tissue evidence="12">Blood</tissue>
    </source>
</reference>
<feature type="transmembrane region" description="Helical" evidence="9">
    <location>
        <begin position="299"/>
        <end position="320"/>
    </location>
</feature>
<dbReference type="PANTHER" id="PTHR46730:SF2">
    <property type="entry name" value="POLYCYSTIN-1 ISOFORM X1"/>
    <property type="match status" value="1"/>
</dbReference>
<feature type="transmembrane region" description="Helical" evidence="9">
    <location>
        <begin position="479"/>
        <end position="510"/>
    </location>
</feature>
<evidence type="ECO:0000256" key="2">
    <source>
        <dbReference type="ARBA" id="ARBA00007200"/>
    </source>
</evidence>